<comment type="caution">
    <text evidence="2">The sequence shown here is derived from an EMBL/GenBank/DDBJ whole genome shotgun (WGS) entry which is preliminary data.</text>
</comment>
<protein>
    <submittedName>
        <fullName evidence="2">Lipocalin-like protein</fullName>
    </submittedName>
</protein>
<feature type="domain" description="Lipocalin-like" evidence="1">
    <location>
        <begin position="7"/>
        <end position="134"/>
    </location>
</feature>
<organism evidence="2 3">
    <name type="scientific">Hydrogenispora ethanolica</name>
    <dbReference type="NCBI Taxonomy" id="1082276"/>
    <lineage>
        <taxon>Bacteria</taxon>
        <taxon>Bacillati</taxon>
        <taxon>Bacillota</taxon>
        <taxon>Hydrogenispora</taxon>
    </lineage>
</organism>
<dbReference type="InterPro" id="IPR024311">
    <property type="entry name" value="Lipocalin-like"/>
</dbReference>
<sequence length="141" mass="16119">MQVQDLVGVWKLVSWEVLNPSQKIARPFGERPVGYLIYHPHGYVTVTVMQSPADVNGMEALFRKWMQPNASALGFFSFCGRFEVAGETVRHHLEVCSIAEWVGQTQVRNCRFEGERLTLGAVEDQSEHRLVWERRRGSEAT</sequence>
<dbReference type="AlphaFoldDB" id="A0A4R1RZC2"/>
<evidence type="ECO:0000259" key="1">
    <source>
        <dbReference type="Pfam" id="PF13924"/>
    </source>
</evidence>
<accession>A0A4R1RZC2</accession>
<dbReference type="Pfam" id="PF13924">
    <property type="entry name" value="Lipocalin_5"/>
    <property type="match status" value="1"/>
</dbReference>
<keyword evidence="3" id="KW-1185">Reference proteome</keyword>
<dbReference type="OrthoDB" id="118834at2"/>
<evidence type="ECO:0000313" key="3">
    <source>
        <dbReference type="Proteomes" id="UP000295008"/>
    </source>
</evidence>
<evidence type="ECO:0000313" key="2">
    <source>
        <dbReference type="EMBL" id="TCL71600.1"/>
    </source>
</evidence>
<proteinExistence type="predicted"/>
<dbReference type="Proteomes" id="UP000295008">
    <property type="component" value="Unassembled WGS sequence"/>
</dbReference>
<dbReference type="EMBL" id="SLUN01000007">
    <property type="protein sequence ID" value="TCL71600.1"/>
    <property type="molecule type" value="Genomic_DNA"/>
</dbReference>
<gene>
    <name evidence="2" type="ORF">EDC14_100762</name>
</gene>
<dbReference type="RefSeq" id="WP_132013746.1">
    <property type="nucleotide sequence ID" value="NZ_SLUN01000007.1"/>
</dbReference>
<reference evidence="2 3" key="1">
    <citation type="submission" date="2019-03" db="EMBL/GenBank/DDBJ databases">
        <title>Genomic Encyclopedia of Type Strains, Phase IV (KMG-IV): sequencing the most valuable type-strain genomes for metagenomic binning, comparative biology and taxonomic classification.</title>
        <authorList>
            <person name="Goeker M."/>
        </authorList>
    </citation>
    <scope>NUCLEOTIDE SEQUENCE [LARGE SCALE GENOMIC DNA]</scope>
    <source>
        <strain evidence="2 3">LX-B</strain>
    </source>
</reference>
<name>A0A4R1RZC2_HYDET</name>